<dbReference type="InterPro" id="IPR041522">
    <property type="entry name" value="CdaR_GGDEF"/>
</dbReference>
<comment type="caution">
    <text evidence="6">The sequence shown here is derived from an EMBL/GenBank/DDBJ whole genome shotgun (WGS) entry which is preliminary data.</text>
</comment>
<accession>A0A556CQH0</accession>
<feature type="domain" description="Purine catabolism PurC-like" evidence="3">
    <location>
        <begin position="16"/>
        <end position="140"/>
    </location>
</feature>
<evidence type="ECO:0000259" key="4">
    <source>
        <dbReference type="Pfam" id="PF13556"/>
    </source>
</evidence>
<protein>
    <submittedName>
        <fullName evidence="6">PucR family transcriptional regulator</fullName>
    </submittedName>
</protein>
<evidence type="ECO:0000256" key="2">
    <source>
        <dbReference type="SAM" id="MobiDB-lite"/>
    </source>
</evidence>
<gene>
    <name evidence="6" type="ORF">FO013_01580</name>
</gene>
<keyword evidence="7" id="KW-1185">Reference proteome</keyword>
<dbReference type="OrthoDB" id="2973014at2"/>
<sequence length="544" mass="59290">MEAWSQREPDLTIANLLDVDEIRRGDPEVVTGGDQVGRAVRWVHIADSENVAQFLEGGELVLSTGLSYRSSQESTANFLDQLESASAAGAVIELIHDDGRPDDEAIENVRAAARGREIPIVILRHRIKFVRVTELAHQELLGRQLARVERARTVHEVFTQLSLESAGAQDIVDRTSELLGSPVMLEDVGHRLLAHAGDIPSSRTARRESNGPDDLGEGHEHGHGHGQRWLQTPVGLRDRRWGRLLAPGRLESDEEAAQVIERAAQTLTLARMAERDEQDLLIQAQGGLVREIIESADVDEKQVRIRAADLGFAPRGRMIPVVVRVDRGPNTDPTSLQLRERSLHRAFVTAATAHHCSTLSAGLQSGSFGTVVALPPGTDDDAVLDGLIDELPTRDTTVGVGRTSTSIVDAASQLESANQVAEIASTLELRQRKYYRFSDVRLRGLLSSLRDDPSVRAFAEAELAPLLEAEGGSGGGGGEEMLTLLEQFLSHSGNKSALARSGFLSRPALYARLDRLQAKLGVSLEDAESRTALHVAILWLRTNR</sequence>
<evidence type="ECO:0000259" key="3">
    <source>
        <dbReference type="Pfam" id="PF07905"/>
    </source>
</evidence>
<evidence type="ECO:0000313" key="7">
    <source>
        <dbReference type="Proteomes" id="UP000316406"/>
    </source>
</evidence>
<evidence type="ECO:0000259" key="5">
    <source>
        <dbReference type="Pfam" id="PF17853"/>
    </source>
</evidence>
<dbReference type="Proteomes" id="UP000316406">
    <property type="component" value="Unassembled WGS sequence"/>
</dbReference>
<name>A0A556CQH0_BREAU</name>
<dbReference type="Gene3D" id="1.10.10.2840">
    <property type="entry name" value="PucR C-terminal helix-turn-helix domain"/>
    <property type="match status" value="1"/>
</dbReference>
<feature type="domain" description="CdaR GGDEF-like" evidence="5">
    <location>
        <begin position="298"/>
        <end position="423"/>
    </location>
</feature>
<dbReference type="EMBL" id="VLTK01000001">
    <property type="protein sequence ID" value="TSI19665.1"/>
    <property type="molecule type" value="Genomic_DNA"/>
</dbReference>
<evidence type="ECO:0000313" key="6">
    <source>
        <dbReference type="EMBL" id="TSI19665.1"/>
    </source>
</evidence>
<dbReference type="AlphaFoldDB" id="A0A556CQH0"/>
<feature type="compositionally biased region" description="Basic and acidic residues" evidence="2">
    <location>
        <begin position="205"/>
        <end position="223"/>
    </location>
</feature>
<dbReference type="PANTHER" id="PTHR33744">
    <property type="entry name" value="CARBOHYDRATE DIACID REGULATOR"/>
    <property type="match status" value="1"/>
</dbReference>
<organism evidence="6 7">
    <name type="scientific">Brevibacterium aurantiacum</name>
    <dbReference type="NCBI Taxonomy" id="273384"/>
    <lineage>
        <taxon>Bacteria</taxon>
        <taxon>Bacillati</taxon>
        <taxon>Actinomycetota</taxon>
        <taxon>Actinomycetes</taxon>
        <taxon>Micrococcales</taxon>
        <taxon>Brevibacteriaceae</taxon>
        <taxon>Brevibacterium</taxon>
    </lineage>
</organism>
<comment type="similarity">
    <text evidence="1">Belongs to the CdaR family.</text>
</comment>
<evidence type="ECO:0000256" key="1">
    <source>
        <dbReference type="ARBA" id="ARBA00006754"/>
    </source>
</evidence>
<dbReference type="InterPro" id="IPR042070">
    <property type="entry name" value="PucR_C-HTH_sf"/>
</dbReference>
<dbReference type="Pfam" id="PF07905">
    <property type="entry name" value="PucR"/>
    <property type="match status" value="1"/>
</dbReference>
<feature type="domain" description="PucR C-terminal helix-turn-helix" evidence="4">
    <location>
        <begin position="482"/>
        <end position="538"/>
    </location>
</feature>
<dbReference type="InterPro" id="IPR025736">
    <property type="entry name" value="PucR_C-HTH_dom"/>
</dbReference>
<dbReference type="Pfam" id="PF17853">
    <property type="entry name" value="GGDEF_2"/>
    <property type="match status" value="1"/>
</dbReference>
<dbReference type="RefSeq" id="WP_143920768.1">
    <property type="nucleotide sequence ID" value="NZ_VLTK01000001.1"/>
</dbReference>
<feature type="region of interest" description="Disordered" evidence="2">
    <location>
        <begin position="196"/>
        <end position="230"/>
    </location>
</feature>
<dbReference type="Pfam" id="PF13556">
    <property type="entry name" value="HTH_30"/>
    <property type="match status" value="1"/>
</dbReference>
<proteinExistence type="inferred from homology"/>
<dbReference type="PANTHER" id="PTHR33744:SF1">
    <property type="entry name" value="DNA-BINDING TRANSCRIPTIONAL ACTIVATOR ADER"/>
    <property type="match status" value="1"/>
</dbReference>
<dbReference type="InterPro" id="IPR051448">
    <property type="entry name" value="CdaR-like_regulators"/>
</dbReference>
<dbReference type="InterPro" id="IPR012914">
    <property type="entry name" value="PucR_dom"/>
</dbReference>
<reference evidence="6 7" key="1">
    <citation type="submission" date="2019-07" db="EMBL/GenBank/DDBJ databases">
        <title>Draft genome sequence of Brevibacterium aurantiacum XU54 isolated from Xinjiang China.</title>
        <authorList>
            <person name="Xu X."/>
        </authorList>
    </citation>
    <scope>NUCLEOTIDE SEQUENCE [LARGE SCALE GENOMIC DNA]</scope>
    <source>
        <strain evidence="6 7">XU54</strain>
    </source>
</reference>